<evidence type="ECO:0000313" key="2">
    <source>
        <dbReference type="EMBL" id="GAA2655601.1"/>
    </source>
</evidence>
<comment type="caution">
    <text evidence="2">The sequence shown here is derived from an EMBL/GenBank/DDBJ whole genome shotgun (WGS) entry which is preliminary data.</text>
</comment>
<feature type="compositionally biased region" description="Gly residues" evidence="1">
    <location>
        <begin position="114"/>
        <end position="146"/>
    </location>
</feature>
<dbReference type="Proteomes" id="UP001500151">
    <property type="component" value="Unassembled WGS sequence"/>
</dbReference>
<gene>
    <name evidence="2" type="ORF">GCM10010307_68510</name>
</gene>
<feature type="region of interest" description="Disordered" evidence="1">
    <location>
        <begin position="86"/>
        <end position="165"/>
    </location>
</feature>
<protein>
    <submittedName>
        <fullName evidence="2">Uncharacterized protein</fullName>
    </submittedName>
</protein>
<evidence type="ECO:0000256" key="1">
    <source>
        <dbReference type="SAM" id="MobiDB-lite"/>
    </source>
</evidence>
<accession>A0ABN3RLE3</accession>
<keyword evidence="3" id="KW-1185">Reference proteome</keyword>
<organism evidence="2 3">
    <name type="scientific">Streptomyces vastus</name>
    <dbReference type="NCBI Taxonomy" id="285451"/>
    <lineage>
        <taxon>Bacteria</taxon>
        <taxon>Bacillati</taxon>
        <taxon>Actinomycetota</taxon>
        <taxon>Actinomycetes</taxon>
        <taxon>Kitasatosporales</taxon>
        <taxon>Streptomycetaceae</taxon>
        <taxon>Streptomyces</taxon>
    </lineage>
</organism>
<dbReference type="EMBL" id="BAAASJ010000109">
    <property type="protein sequence ID" value="GAA2655601.1"/>
    <property type="molecule type" value="Genomic_DNA"/>
</dbReference>
<name>A0ABN3RLE3_9ACTN</name>
<evidence type="ECO:0000313" key="3">
    <source>
        <dbReference type="Proteomes" id="UP001500151"/>
    </source>
</evidence>
<sequence>MVACRAVSIQRVPDNIVVIVTSVPLTRRMLSCSSSTVSGSTCRGGPSNSTVDIRLTPEPVHVHAVRRVVKSWPRLLLVHHVDNCHPTGDGRVGAGGGASTSDDACNVDESPESGGQGGSGSSAVPGLGGPSELGGIGGAGGLGGTFGRAFHGANGKVKITWKPEN</sequence>
<reference evidence="2 3" key="1">
    <citation type="journal article" date="2019" name="Int. J. Syst. Evol. Microbiol.">
        <title>The Global Catalogue of Microorganisms (GCM) 10K type strain sequencing project: providing services to taxonomists for standard genome sequencing and annotation.</title>
        <authorList>
            <consortium name="The Broad Institute Genomics Platform"/>
            <consortium name="The Broad Institute Genome Sequencing Center for Infectious Disease"/>
            <person name="Wu L."/>
            <person name="Ma J."/>
        </authorList>
    </citation>
    <scope>NUCLEOTIDE SEQUENCE [LARGE SCALE GENOMIC DNA]</scope>
    <source>
        <strain evidence="2 3">JCM 4524</strain>
    </source>
</reference>
<proteinExistence type="predicted"/>